<proteinExistence type="predicted"/>
<dbReference type="OrthoDB" id="17413at10239"/>
<evidence type="ECO:0000313" key="1">
    <source>
        <dbReference type="EMBL" id="AHN83453.1"/>
    </source>
</evidence>
<evidence type="ECO:0000313" key="2">
    <source>
        <dbReference type="Proteomes" id="UP000026908"/>
    </source>
</evidence>
<sequence length="96" mass="11230">MSSYIVWSNPLAALSNKLFKTTWGYNEIDLGSRPIPNKHPLVPELYRVVINGAEYLVDKFDRKRLLEGIYDNSTSINELVEHAQIYDKSWMLIWRS</sequence>
<protein>
    <submittedName>
        <fullName evidence="1">Uncharacterized protein</fullName>
    </submittedName>
</protein>
<dbReference type="EMBL" id="KJ190157">
    <property type="protein sequence ID" value="AHN83453.1"/>
    <property type="molecule type" value="Genomic_DNA"/>
</dbReference>
<dbReference type="GeneID" id="19486988"/>
<organism evidence="1 2">
    <name type="scientific">Escherichia phage vB_EcoS_FFH_1</name>
    <dbReference type="NCBI Taxonomy" id="1446489"/>
    <lineage>
        <taxon>Viruses</taxon>
        <taxon>Duplodnaviria</taxon>
        <taxon>Heunggongvirae</taxon>
        <taxon>Uroviricota</taxon>
        <taxon>Caudoviricetes</taxon>
        <taxon>Demerecviridae</taxon>
        <taxon>Markadamsvirinae</taxon>
        <taxon>Tequintavirus</taxon>
        <taxon>Tequintavirus FFH1</taxon>
    </lineage>
</organism>
<accession>A0A023MHK4</accession>
<dbReference type="KEGG" id="vg:19486988"/>
<dbReference type="Proteomes" id="UP000026908">
    <property type="component" value="Segment"/>
</dbReference>
<dbReference type="RefSeq" id="YP_009031642.1">
    <property type="nucleotide sequence ID" value="NC_024139.1"/>
</dbReference>
<keyword evidence="2" id="KW-1185">Reference proteome</keyword>
<reference evidence="1 2" key="1">
    <citation type="journal article" date="2014" name="Genome Announc.">
        <title>Complete Genome Sequences of Two Escherichia coli O157:H7 Phages Effective in Limiting Contamination of Food Products.</title>
        <authorList>
            <person name="Hong Y."/>
            <person name="Pan Y."/>
            <person name="Harman N.J."/>
            <person name="Ebner P.D."/>
        </authorList>
    </citation>
    <scope>NUCLEOTIDE SEQUENCE [LARGE SCALE GENOMIC DNA]</scope>
</reference>
<name>A0A023MHK4_9CAUD</name>